<dbReference type="InParanoid" id="A0A251VT00"/>
<protein>
    <submittedName>
        <fullName evidence="2">Uncharacterized protein</fullName>
    </submittedName>
</protein>
<dbReference type="EMBL" id="CM007890">
    <property type="protein sequence ID" value="OTG38192.1"/>
    <property type="molecule type" value="Genomic_DNA"/>
</dbReference>
<accession>A0A251VT00</accession>
<feature type="region of interest" description="Disordered" evidence="1">
    <location>
        <begin position="1"/>
        <end position="32"/>
    </location>
</feature>
<proteinExistence type="predicted"/>
<evidence type="ECO:0000313" key="2">
    <source>
        <dbReference type="EMBL" id="OTG38192.1"/>
    </source>
</evidence>
<dbReference type="Proteomes" id="UP000215914">
    <property type="component" value="Chromosome 1"/>
</dbReference>
<keyword evidence="3" id="KW-1185">Reference proteome</keyword>
<reference evidence="3" key="1">
    <citation type="journal article" date="2017" name="Nature">
        <title>The sunflower genome provides insights into oil metabolism, flowering and Asterid evolution.</title>
        <authorList>
            <person name="Badouin H."/>
            <person name="Gouzy J."/>
            <person name="Grassa C.J."/>
            <person name="Murat F."/>
            <person name="Staton S.E."/>
            <person name="Cottret L."/>
            <person name="Lelandais-Briere C."/>
            <person name="Owens G.L."/>
            <person name="Carrere S."/>
            <person name="Mayjonade B."/>
            <person name="Legrand L."/>
            <person name="Gill N."/>
            <person name="Kane N.C."/>
            <person name="Bowers J.E."/>
            <person name="Hubner S."/>
            <person name="Bellec A."/>
            <person name="Berard A."/>
            <person name="Berges H."/>
            <person name="Blanchet N."/>
            <person name="Boniface M.C."/>
            <person name="Brunel D."/>
            <person name="Catrice O."/>
            <person name="Chaidir N."/>
            <person name="Claudel C."/>
            <person name="Donnadieu C."/>
            <person name="Faraut T."/>
            <person name="Fievet G."/>
            <person name="Helmstetter N."/>
            <person name="King M."/>
            <person name="Knapp S.J."/>
            <person name="Lai Z."/>
            <person name="Le Paslier M.C."/>
            <person name="Lippi Y."/>
            <person name="Lorenzon L."/>
            <person name="Mandel J.R."/>
            <person name="Marage G."/>
            <person name="Marchand G."/>
            <person name="Marquand E."/>
            <person name="Bret-Mestries E."/>
            <person name="Morien E."/>
            <person name="Nambeesan S."/>
            <person name="Nguyen T."/>
            <person name="Pegot-Espagnet P."/>
            <person name="Pouilly N."/>
            <person name="Raftis F."/>
            <person name="Sallet E."/>
            <person name="Schiex T."/>
            <person name="Thomas J."/>
            <person name="Vandecasteele C."/>
            <person name="Vares D."/>
            <person name="Vear F."/>
            <person name="Vautrin S."/>
            <person name="Crespi M."/>
            <person name="Mangin B."/>
            <person name="Burke J.M."/>
            <person name="Salse J."/>
            <person name="Munos S."/>
            <person name="Vincourt P."/>
            <person name="Rieseberg L.H."/>
            <person name="Langlade N.B."/>
        </authorList>
    </citation>
    <scope>NUCLEOTIDE SEQUENCE [LARGE SCALE GENOMIC DNA]</scope>
    <source>
        <strain evidence="3">cv. SF193</strain>
    </source>
</reference>
<dbReference type="AlphaFoldDB" id="A0A251VT00"/>
<evidence type="ECO:0000313" key="3">
    <source>
        <dbReference type="Proteomes" id="UP000215914"/>
    </source>
</evidence>
<evidence type="ECO:0000256" key="1">
    <source>
        <dbReference type="SAM" id="MobiDB-lite"/>
    </source>
</evidence>
<organism evidence="2 3">
    <name type="scientific">Helianthus annuus</name>
    <name type="common">Common sunflower</name>
    <dbReference type="NCBI Taxonomy" id="4232"/>
    <lineage>
        <taxon>Eukaryota</taxon>
        <taxon>Viridiplantae</taxon>
        <taxon>Streptophyta</taxon>
        <taxon>Embryophyta</taxon>
        <taxon>Tracheophyta</taxon>
        <taxon>Spermatophyta</taxon>
        <taxon>Magnoliopsida</taxon>
        <taxon>eudicotyledons</taxon>
        <taxon>Gunneridae</taxon>
        <taxon>Pentapetalae</taxon>
        <taxon>asterids</taxon>
        <taxon>campanulids</taxon>
        <taxon>Asterales</taxon>
        <taxon>Asteraceae</taxon>
        <taxon>Asteroideae</taxon>
        <taxon>Heliantheae alliance</taxon>
        <taxon>Heliantheae</taxon>
        <taxon>Helianthus</taxon>
    </lineage>
</organism>
<gene>
    <name evidence="2" type="ORF">HannXRQ_Chr01g0027031</name>
</gene>
<name>A0A251VT00_HELAN</name>
<sequence length="61" mass="6885">MGDGTDLAAERPERSRKPQMPQGGGETGKPSPWSLLEAIERFMQFANIIRVSTIHKTLWLF</sequence>